<feature type="compositionally biased region" description="Basic and acidic residues" evidence="1">
    <location>
        <begin position="71"/>
        <end position="100"/>
    </location>
</feature>
<sequence>MAPVPSPPTFHQVPPKMADPGNVKDSTGSSNKSMDGKPDMTKRGNAADHTGNEIVPKDAKAKASVSATRATLRDHADGHPVRGRDEARRQEAHGQPKAESEMTNGAGDADGEK</sequence>
<gene>
    <name evidence="2" type="ORF">OEA41_003867</name>
</gene>
<dbReference type="Proteomes" id="UP001276659">
    <property type="component" value="Unassembled WGS sequence"/>
</dbReference>
<protein>
    <submittedName>
        <fullName evidence="2">Uncharacterized protein</fullName>
    </submittedName>
</protein>
<organism evidence="2 3">
    <name type="scientific">Lepraria neglecta</name>
    <dbReference type="NCBI Taxonomy" id="209136"/>
    <lineage>
        <taxon>Eukaryota</taxon>
        <taxon>Fungi</taxon>
        <taxon>Dikarya</taxon>
        <taxon>Ascomycota</taxon>
        <taxon>Pezizomycotina</taxon>
        <taxon>Lecanoromycetes</taxon>
        <taxon>OSLEUM clade</taxon>
        <taxon>Lecanoromycetidae</taxon>
        <taxon>Lecanorales</taxon>
        <taxon>Lecanorineae</taxon>
        <taxon>Stereocaulaceae</taxon>
        <taxon>Lepraria</taxon>
    </lineage>
</organism>
<reference evidence="2" key="1">
    <citation type="submission" date="2022-11" db="EMBL/GenBank/DDBJ databases">
        <title>Chromosomal genome sequence assembly and mating type (MAT) locus characterization of the leprose asexual lichenized fungus Lepraria neglecta (Nyl.) Erichsen.</title>
        <authorList>
            <person name="Allen J.L."/>
            <person name="Pfeffer B."/>
        </authorList>
    </citation>
    <scope>NUCLEOTIDE SEQUENCE</scope>
    <source>
        <strain evidence="2">Allen 5258</strain>
    </source>
</reference>
<dbReference type="EMBL" id="JASNWA010000008">
    <property type="protein sequence ID" value="KAK3171783.1"/>
    <property type="molecule type" value="Genomic_DNA"/>
</dbReference>
<feature type="compositionally biased region" description="Basic and acidic residues" evidence="1">
    <location>
        <begin position="34"/>
        <end position="46"/>
    </location>
</feature>
<feature type="compositionally biased region" description="Polar residues" evidence="1">
    <location>
        <begin position="24"/>
        <end position="33"/>
    </location>
</feature>
<feature type="region of interest" description="Disordered" evidence="1">
    <location>
        <begin position="1"/>
        <end position="113"/>
    </location>
</feature>
<dbReference type="AlphaFoldDB" id="A0AAD9Z6L0"/>
<accession>A0AAD9Z6L0</accession>
<proteinExistence type="predicted"/>
<evidence type="ECO:0000256" key="1">
    <source>
        <dbReference type="SAM" id="MobiDB-lite"/>
    </source>
</evidence>
<evidence type="ECO:0000313" key="2">
    <source>
        <dbReference type="EMBL" id="KAK3171783.1"/>
    </source>
</evidence>
<evidence type="ECO:0000313" key="3">
    <source>
        <dbReference type="Proteomes" id="UP001276659"/>
    </source>
</evidence>
<comment type="caution">
    <text evidence="2">The sequence shown here is derived from an EMBL/GenBank/DDBJ whole genome shotgun (WGS) entry which is preliminary data.</text>
</comment>
<keyword evidence="3" id="KW-1185">Reference proteome</keyword>
<name>A0AAD9Z6L0_9LECA</name>